<dbReference type="EMBL" id="CP032125">
    <property type="protein sequence ID" value="AXX97527.1"/>
    <property type="molecule type" value="Genomic_DNA"/>
</dbReference>
<dbReference type="RefSeq" id="WP_118942184.1">
    <property type="nucleotide sequence ID" value="NZ_CP032125.1"/>
</dbReference>
<dbReference type="OrthoDB" id="7874279at2"/>
<proteinExistence type="predicted"/>
<feature type="chain" id="PRO_5016963782" evidence="1">
    <location>
        <begin position="23"/>
        <end position="172"/>
    </location>
</feature>
<feature type="signal peptide" evidence="1">
    <location>
        <begin position="1"/>
        <end position="22"/>
    </location>
</feature>
<dbReference type="Proteomes" id="UP000261704">
    <property type="component" value="Chromosome"/>
</dbReference>
<sequence length="172" mass="19010">MKVVSIIAALIVGVAVSSPASAKIYTCNVTPDNSRHFIPRTLLMNIDDSSGNILIYDDLVKKVMGQPIHGKLSAETGKRITVKWTLHQVHDDYGESSARFFFRASYYKNNGKLIMSSNPGGWDNMFGGRGRCTVTSDATWSNVVANTPVQTFSARGKERFFMAGEGNDWVWP</sequence>
<dbReference type="AlphaFoldDB" id="A0A347UF99"/>
<evidence type="ECO:0000313" key="3">
    <source>
        <dbReference type="Proteomes" id="UP000261704"/>
    </source>
</evidence>
<protein>
    <submittedName>
        <fullName evidence="2">Uncharacterized protein</fullName>
    </submittedName>
</protein>
<keyword evidence="3" id="KW-1185">Reference proteome</keyword>
<gene>
    <name evidence="2" type="ORF">BAR1_06000</name>
</gene>
<evidence type="ECO:0000256" key="1">
    <source>
        <dbReference type="SAM" id="SignalP"/>
    </source>
</evidence>
<dbReference type="KEGG" id="pamo:BAR1_06000"/>
<organism evidence="2 3">
    <name type="scientific">Profundibacter amoris</name>
    <dbReference type="NCBI Taxonomy" id="2171755"/>
    <lineage>
        <taxon>Bacteria</taxon>
        <taxon>Pseudomonadati</taxon>
        <taxon>Pseudomonadota</taxon>
        <taxon>Alphaproteobacteria</taxon>
        <taxon>Rhodobacterales</taxon>
        <taxon>Paracoccaceae</taxon>
        <taxon>Profundibacter</taxon>
    </lineage>
</organism>
<name>A0A347UF99_9RHOB</name>
<reference evidence="2 3" key="1">
    <citation type="submission" date="2018-09" db="EMBL/GenBank/DDBJ databases">
        <title>Profundibacter amoris BAR1 gen. nov., sp. nov., a new member of the Roseobacter clade isolated at Lokis Castle Vent Field on the Arctic Mid-Oceanic Ridge.</title>
        <authorList>
            <person name="Le Moine Bauer S."/>
            <person name="Sjoeberg A.G."/>
            <person name="L'Haridon S."/>
            <person name="Stokke R."/>
            <person name="Roalkvam I."/>
            <person name="Steen I.H."/>
            <person name="Dahle H."/>
        </authorList>
    </citation>
    <scope>NUCLEOTIDE SEQUENCE [LARGE SCALE GENOMIC DNA]</scope>
    <source>
        <strain evidence="2 3">BAR1</strain>
    </source>
</reference>
<keyword evidence="1" id="KW-0732">Signal</keyword>
<accession>A0A347UF99</accession>
<evidence type="ECO:0000313" key="2">
    <source>
        <dbReference type="EMBL" id="AXX97527.1"/>
    </source>
</evidence>